<evidence type="ECO:0000313" key="4">
    <source>
        <dbReference type="Proteomes" id="UP000305131"/>
    </source>
</evidence>
<accession>A0A6C1KUL1</accession>
<gene>
    <name evidence="3" type="ORF">FBQ73_02805</name>
</gene>
<organism evidence="3 4">
    <name type="scientific">Xanthobacter autotrophicus</name>
    <dbReference type="NCBI Taxonomy" id="280"/>
    <lineage>
        <taxon>Bacteria</taxon>
        <taxon>Pseudomonadati</taxon>
        <taxon>Pseudomonadota</taxon>
        <taxon>Alphaproteobacteria</taxon>
        <taxon>Hyphomicrobiales</taxon>
        <taxon>Xanthobacteraceae</taxon>
        <taxon>Xanthobacter</taxon>
    </lineage>
</organism>
<dbReference type="GeneID" id="95772383"/>
<dbReference type="PANTHER" id="PTHR42760:SF133">
    <property type="entry name" value="3-OXOACYL-[ACYL-CARRIER-PROTEIN] REDUCTASE"/>
    <property type="match status" value="1"/>
</dbReference>
<dbReference type="Proteomes" id="UP000305131">
    <property type="component" value="Unassembled WGS sequence"/>
</dbReference>
<comment type="similarity">
    <text evidence="1">Belongs to the short-chain dehydrogenases/reductases (SDR) family.</text>
</comment>
<reference evidence="3 4" key="1">
    <citation type="submission" date="2019-05" db="EMBL/GenBank/DDBJ databases">
        <authorList>
            <person name="Zhou X."/>
        </authorList>
    </citation>
    <scope>NUCLEOTIDE SEQUENCE [LARGE SCALE GENOMIC DNA]</scope>
    <source>
        <strain evidence="3 4">DSM 432</strain>
    </source>
</reference>
<dbReference type="Pfam" id="PF13561">
    <property type="entry name" value="adh_short_C2"/>
    <property type="match status" value="1"/>
</dbReference>
<dbReference type="InterPro" id="IPR002347">
    <property type="entry name" value="SDR_fam"/>
</dbReference>
<dbReference type="OrthoDB" id="5457012at2"/>
<comment type="caution">
    <text evidence="3">The sequence shown here is derived from an EMBL/GenBank/DDBJ whole genome shotgun (WGS) entry which is preliminary data.</text>
</comment>
<dbReference type="PRINTS" id="PR00081">
    <property type="entry name" value="GDHRDH"/>
</dbReference>
<dbReference type="AlphaFoldDB" id="A0A6C1KUL1"/>
<dbReference type="InterPro" id="IPR020904">
    <property type="entry name" value="Sc_DH/Rdtase_CS"/>
</dbReference>
<dbReference type="GO" id="GO:0016616">
    <property type="term" value="F:oxidoreductase activity, acting on the CH-OH group of donors, NAD or NADP as acceptor"/>
    <property type="evidence" value="ECO:0007669"/>
    <property type="project" value="TreeGrafter"/>
</dbReference>
<proteinExistence type="inferred from homology"/>
<keyword evidence="2" id="KW-0560">Oxidoreductase</keyword>
<protein>
    <submittedName>
        <fullName evidence="3">SDR family oxidoreductase</fullName>
    </submittedName>
</protein>
<dbReference type="EMBL" id="VAUP01000007">
    <property type="protein sequence ID" value="TLX44516.1"/>
    <property type="molecule type" value="Genomic_DNA"/>
</dbReference>
<dbReference type="FunFam" id="3.40.50.720:FF:000173">
    <property type="entry name" value="3-oxoacyl-[acyl-carrier protein] reductase"/>
    <property type="match status" value="1"/>
</dbReference>
<dbReference type="PANTHER" id="PTHR42760">
    <property type="entry name" value="SHORT-CHAIN DEHYDROGENASES/REDUCTASES FAMILY MEMBER"/>
    <property type="match status" value="1"/>
</dbReference>
<dbReference type="RefSeq" id="WP_138398002.1">
    <property type="nucleotide sequence ID" value="NZ_JBAFVI010000012.1"/>
</dbReference>
<dbReference type="PRINTS" id="PR00080">
    <property type="entry name" value="SDRFAMILY"/>
</dbReference>
<dbReference type="SUPFAM" id="SSF51735">
    <property type="entry name" value="NAD(P)-binding Rossmann-fold domains"/>
    <property type="match status" value="1"/>
</dbReference>
<evidence type="ECO:0000256" key="2">
    <source>
        <dbReference type="ARBA" id="ARBA00023002"/>
    </source>
</evidence>
<sequence>MSLSSSPVVFVTGAGRGIGRAMADAHADAGAAVAYVDFDPALAQEAANAAILRGVKAVGLAADVADYAAVEAAARAAAEALGPVSVLVNNAGISPKGGADGRRAEAPDMDPAEWRRVIDVNLTGAFNCVRALSPGMKALGQGRIVNISSVAGRTYCDIVGVHYAASKAALIGFTKHLAGELGPYGITVNAIAPGRIDTPMVRGTATAANEAVRLVTPLRRLGQPEEVAEVCRFLSSDAAAFVTGQVIDVAGGWLMT</sequence>
<name>A0A6C1KUL1_XANAU</name>
<dbReference type="InterPro" id="IPR036291">
    <property type="entry name" value="NAD(P)-bd_dom_sf"/>
</dbReference>
<dbReference type="NCBIfam" id="NF009466">
    <property type="entry name" value="PRK12826.1-2"/>
    <property type="match status" value="1"/>
</dbReference>
<evidence type="ECO:0000256" key="1">
    <source>
        <dbReference type="ARBA" id="ARBA00006484"/>
    </source>
</evidence>
<dbReference type="Gene3D" id="3.40.50.720">
    <property type="entry name" value="NAD(P)-binding Rossmann-like Domain"/>
    <property type="match status" value="1"/>
</dbReference>
<dbReference type="PROSITE" id="PS00061">
    <property type="entry name" value="ADH_SHORT"/>
    <property type="match status" value="1"/>
</dbReference>
<evidence type="ECO:0000313" key="3">
    <source>
        <dbReference type="EMBL" id="TLX44516.1"/>
    </source>
</evidence>